<protein>
    <submittedName>
        <fullName evidence="1">Uncharacterized protein</fullName>
    </submittedName>
</protein>
<dbReference type="EMBL" id="PFAJ01000017">
    <property type="protein sequence ID" value="PIR97453.1"/>
    <property type="molecule type" value="Genomic_DNA"/>
</dbReference>
<gene>
    <name evidence="1" type="ORF">COT91_01450</name>
</gene>
<evidence type="ECO:0000313" key="2">
    <source>
        <dbReference type="Proteomes" id="UP000230557"/>
    </source>
</evidence>
<proteinExistence type="predicted"/>
<reference evidence="2" key="1">
    <citation type="submission" date="2017-09" db="EMBL/GenBank/DDBJ databases">
        <title>Depth-based differentiation of microbial function through sediment-hosted aquifers and enrichment of novel symbionts in the deep terrestrial subsurface.</title>
        <authorList>
            <person name="Probst A.J."/>
            <person name="Ladd B."/>
            <person name="Jarett J.K."/>
            <person name="Geller-Mcgrath D.E."/>
            <person name="Sieber C.M.K."/>
            <person name="Emerson J.B."/>
            <person name="Anantharaman K."/>
            <person name="Thomas B.C."/>
            <person name="Malmstrom R."/>
            <person name="Stieglmeier M."/>
            <person name="Klingl A."/>
            <person name="Woyke T."/>
            <person name="Ryan C.M."/>
            <person name="Banfield J.F."/>
        </authorList>
    </citation>
    <scope>NUCLEOTIDE SEQUENCE [LARGE SCALE GENOMIC DNA]</scope>
</reference>
<organism evidence="1 2">
    <name type="scientific">Candidatus Doudnabacteria bacterium CG10_big_fil_rev_8_21_14_0_10_41_10</name>
    <dbReference type="NCBI Taxonomy" id="1974551"/>
    <lineage>
        <taxon>Bacteria</taxon>
        <taxon>Candidatus Doudnaibacteriota</taxon>
    </lineage>
</organism>
<comment type="caution">
    <text evidence="1">The sequence shown here is derived from an EMBL/GenBank/DDBJ whole genome shotgun (WGS) entry which is preliminary data.</text>
</comment>
<accession>A0A2H0VEE6</accession>
<name>A0A2H0VEE6_9BACT</name>
<dbReference type="AlphaFoldDB" id="A0A2H0VEE6"/>
<sequence length="89" mass="10317">MGFFRDILRKPEISKEEMLSDDQKEFNRLLDEIAAFRNNLPEVKGMDTASPDTSRLNSLTDRAEELGRKLHILSEGEGLKVDRLDSYRF</sequence>
<dbReference type="Proteomes" id="UP000230557">
    <property type="component" value="Unassembled WGS sequence"/>
</dbReference>
<evidence type="ECO:0000313" key="1">
    <source>
        <dbReference type="EMBL" id="PIR97453.1"/>
    </source>
</evidence>